<evidence type="ECO:0000259" key="1">
    <source>
        <dbReference type="Pfam" id="PF01243"/>
    </source>
</evidence>
<comment type="caution">
    <text evidence="2">The sequence shown here is derived from an EMBL/GenBank/DDBJ whole genome shotgun (WGS) entry which is preliminary data.</text>
</comment>
<dbReference type="InterPro" id="IPR012349">
    <property type="entry name" value="Split_barrel_FMN-bd"/>
</dbReference>
<protein>
    <submittedName>
        <fullName evidence="2">Pyridoxamine 5'-phosphate oxidase</fullName>
    </submittedName>
</protein>
<dbReference type="Pfam" id="PF01243">
    <property type="entry name" value="PNPOx_N"/>
    <property type="match status" value="1"/>
</dbReference>
<dbReference type="AlphaFoldDB" id="A0A366K017"/>
<sequence>MLLVERKALSYYDEVNKGGKRMANQVEPKLIKPLYDELQKERFVTLATVDFETGGPNVNAISWVLAKNEETLYFAVDNRSRIVQNINSNNMVVLNIIANESTYSIAGEASVKAEKMEGVPLKLALMEITVKEVRDVMFYGSKITVEPQYDKTYDKDAAARLDKQVMEAMKKA</sequence>
<reference evidence="2 3" key="1">
    <citation type="submission" date="2018-06" db="EMBL/GenBank/DDBJ databases">
        <title>Freshwater and sediment microbial communities from various areas in North America, analyzing microbe dynamics in response to fracking.</title>
        <authorList>
            <person name="Lamendella R."/>
        </authorList>
    </citation>
    <scope>NUCLEOTIDE SEQUENCE [LARGE SCALE GENOMIC DNA]</scope>
    <source>
        <strain evidence="2 3">14_TX</strain>
    </source>
</reference>
<dbReference type="InterPro" id="IPR011576">
    <property type="entry name" value="Pyridox_Oxase_N"/>
</dbReference>
<dbReference type="SUPFAM" id="SSF50475">
    <property type="entry name" value="FMN-binding split barrel"/>
    <property type="match status" value="1"/>
</dbReference>
<keyword evidence="3" id="KW-1185">Reference proteome</keyword>
<name>A0A366K017_CYTFI</name>
<evidence type="ECO:0000313" key="3">
    <source>
        <dbReference type="Proteomes" id="UP000252731"/>
    </source>
</evidence>
<organism evidence="2 3">
    <name type="scientific">Cytobacillus firmus</name>
    <name type="common">Bacillus firmus</name>
    <dbReference type="NCBI Taxonomy" id="1399"/>
    <lineage>
        <taxon>Bacteria</taxon>
        <taxon>Bacillati</taxon>
        <taxon>Bacillota</taxon>
        <taxon>Bacilli</taxon>
        <taxon>Bacillales</taxon>
        <taxon>Bacillaceae</taxon>
        <taxon>Cytobacillus</taxon>
    </lineage>
</organism>
<accession>A0A366K017</accession>
<dbReference type="Proteomes" id="UP000252731">
    <property type="component" value="Unassembled WGS sequence"/>
</dbReference>
<dbReference type="STRING" id="1399.VL14_15265"/>
<dbReference type="Gene3D" id="2.30.110.10">
    <property type="entry name" value="Electron Transport, Fmn-binding Protein, Chain A"/>
    <property type="match status" value="1"/>
</dbReference>
<gene>
    <name evidence="2" type="ORF">DFO70_103116</name>
</gene>
<dbReference type="EMBL" id="QNSF01000003">
    <property type="protein sequence ID" value="RBP95086.1"/>
    <property type="molecule type" value="Genomic_DNA"/>
</dbReference>
<proteinExistence type="predicted"/>
<feature type="domain" description="Pyridoxamine 5'-phosphate oxidase N-terminal" evidence="1">
    <location>
        <begin position="36"/>
        <end position="114"/>
    </location>
</feature>
<dbReference type="NCBIfam" id="NF005232">
    <property type="entry name" value="PRK06733.1"/>
    <property type="match status" value="1"/>
</dbReference>
<evidence type="ECO:0000313" key="2">
    <source>
        <dbReference type="EMBL" id="RBP95086.1"/>
    </source>
</evidence>